<feature type="chain" id="PRO_5006062320" description="sn-glycerol-3-phosphate-binding periplasmic protein UgpB" evidence="9">
    <location>
        <begin position="23"/>
        <end position="435"/>
    </location>
</feature>
<dbReference type="SUPFAM" id="SSF53850">
    <property type="entry name" value="Periplasmic binding protein-like II"/>
    <property type="match status" value="1"/>
</dbReference>
<evidence type="ECO:0000256" key="5">
    <source>
        <dbReference type="ARBA" id="ARBA00022448"/>
    </source>
</evidence>
<dbReference type="InterPro" id="IPR050490">
    <property type="entry name" value="Bact_solute-bd_prot1"/>
</dbReference>
<evidence type="ECO:0000256" key="7">
    <source>
        <dbReference type="ARBA" id="ARBA00022764"/>
    </source>
</evidence>
<keyword evidence="11" id="KW-1185">Reference proteome</keyword>
<comment type="similarity">
    <text evidence="2">Belongs to the bacterial solute-binding protein 1 family.</text>
</comment>
<name>A0A0P1F6D0_THAGE</name>
<organism evidence="10 11">
    <name type="scientific">Thalassovita gelatinovora</name>
    <name type="common">Thalassobius gelatinovorus</name>
    <dbReference type="NCBI Taxonomy" id="53501"/>
    <lineage>
        <taxon>Bacteria</taxon>
        <taxon>Pseudomonadati</taxon>
        <taxon>Pseudomonadota</taxon>
        <taxon>Alphaproteobacteria</taxon>
        <taxon>Rhodobacterales</taxon>
        <taxon>Roseobacteraceae</taxon>
        <taxon>Thalassovita</taxon>
    </lineage>
</organism>
<dbReference type="Proteomes" id="UP000051587">
    <property type="component" value="Unassembled WGS sequence"/>
</dbReference>
<evidence type="ECO:0000313" key="10">
    <source>
        <dbReference type="EMBL" id="CUH63057.1"/>
    </source>
</evidence>
<dbReference type="GO" id="GO:0055085">
    <property type="term" value="P:transmembrane transport"/>
    <property type="evidence" value="ECO:0007669"/>
    <property type="project" value="InterPro"/>
</dbReference>
<dbReference type="STRING" id="53501.SAMN04488043_103356"/>
<reference evidence="10 11" key="1">
    <citation type="submission" date="2015-09" db="EMBL/GenBank/DDBJ databases">
        <authorList>
            <consortium name="Swine Surveillance"/>
        </authorList>
    </citation>
    <scope>NUCLEOTIDE SEQUENCE [LARGE SCALE GENOMIC DNA]</scope>
    <source>
        <strain evidence="10 11">CECT 4357</strain>
    </source>
</reference>
<dbReference type="PANTHER" id="PTHR43649">
    <property type="entry name" value="ARABINOSE-BINDING PROTEIN-RELATED"/>
    <property type="match status" value="1"/>
</dbReference>
<protein>
    <recommendedName>
        <fullName evidence="4">sn-glycerol-3-phosphate-binding periplasmic protein UgpB</fullName>
    </recommendedName>
</protein>
<sequence length="435" mass="47704">MKNFKISVAAAAFAMTANVAFAETNITWWHAMGGALGETVNKIAEDFNASQNDYQITPVFKGTYEEALTAGIAAFRAGEQPNILQVFDAGAATVIGAKGATIPVQDLLTDNGAAFDINEYISGVRYFYADSEGKMIGMPFNSSSPVMYYNVDALEKAGVTAPKTWEEFQSITAPALKEAGYTALSQSHLPWIFTENFMSRHNLPFATNDNGYDGAEGTEILVNNDAIKAHFTAVTEWQKNGYFEWFGTGWGDNQTPFEDGKVAIWLGSSGSFGGLSKKDLPFEFSATYLPYWESVTSEPKQTFIGGASLFAMAGKDAAENKATAAFFEFLTKPETQYFWHQETGYVPITKAAYQMAKADGHYDRAPAAEVGILQLSLPAGENTKGYRMGFYVQIRDVMNREYGRILTGETSVEDAFNNIEKEANQLLARFAKTQS</sequence>
<evidence type="ECO:0000256" key="6">
    <source>
        <dbReference type="ARBA" id="ARBA00022729"/>
    </source>
</evidence>
<keyword evidence="6 9" id="KW-0732">Signal</keyword>
<accession>A0A0P1F6D0</accession>
<feature type="signal peptide" evidence="9">
    <location>
        <begin position="1"/>
        <end position="22"/>
    </location>
</feature>
<evidence type="ECO:0000256" key="8">
    <source>
        <dbReference type="ARBA" id="ARBA00034473"/>
    </source>
</evidence>
<keyword evidence="5" id="KW-0813">Transport</keyword>
<proteinExistence type="inferred from homology"/>
<dbReference type="InterPro" id="IPR006061">
    <property type="entry name" value="SBP_1_CS"/>
</dbReference>
<comment type="subunit">
    <text evidence="3">The complex is composed of two ATP-binding proteins (UgpC), two transmembrane proteins (UgpA and UgpE) and a solute-binding protein (UgpB).</text>
</comment>
<gene>
    <name evidence="10" type="primary">ugpB</name>
    <name evidence="10" type="ORF">TG4357_00456</name>
</gene>
<dbReference type="RefSeq" id="WP_058261256.1">
    <property type="nucleotide sequence ID" value="NZ_CP051181.1"/>
</dbReference>
<dbReference type="InterPro" id="IPR006059">
    <property type="entry name" value="SBP"/>
</dbReference>
<evidence type="ECO:0000313" key="11">
    <source>
        <dbReference type="Proteomes" id="UP000051587"/>
    </source>
</evidence>
<comment type="subcellular location">
    <subcellularLocation>
        <location evidence="1">Periplasm</location>
    </subcellularLocation>
</comment>
<keyword evidence="7" id="KW-0574">Periplasm</keyword>
<evidence type="ECO:0000256" key="1">
    <source>
        <dbReference type="ARBA" id="ARBA00004418"/>
    </source>
</evidence>
<dbReference type="EMBL" id="CYSA01000005">
    <property type="protein sequence ID" value="CUH63057.1"/>
    <property type="molecule type" value="Genomic_DNA"/>
</dbReference>
<evidence type="ECO:0000256" key="9">
    <source>
        <dbReference type="SAM" id="SignalP"/>
    </source>
</evidence>
<dbReference type="Gene3D" id="3.40.190.10">
    <property type="entry name" value="Periplasmic binding protein-like II"/>
    <property type="match status" value="2"/>
</dbReference>
<dbReference type="PROSITE" id="PS01037">
    <property type="entry name" value="SBP_BACTERIAL_1"/>
    <property type="match status" value="1"/>
</dbReference>
<dbReference type="OrthoDB" id="9762335at2"/>
<evidence type="ECO:0000256" key="4">
    <source>
        <dbReference type="ARBA" id="ARBA00017470"/>
    </source>
</evidence>
<dbReference type="Pfam" id="PF13416">
    <property type="entry name" value="SBP_bac_8"/>
    <property type="match status" value="1"/>
</dbReference>
<comment type="function">
    <text evidence="8">Part of the ABC transporter complex UgpBAEC involved in sn-glycerol-3-phosphate (G3P) import. Binds G3P.</text>
</comment>
<dbReference type="AlphaFoldDB" id="A0A0P1F6D0"/>
<dbReference type="GO" id="GO:0042597">
    <property type="term" value="C:periplasmic space"/>
    <property type="evidence" value="ECO:0007669"/>
    <property type="project" value="UniProtKB-SubCell"/>
</dbReference>
<evidence type="ECO:0000256" key="2">
    <source>
        <dbReference type="ARBA" id="ARBA00008520"/>
    </source>
</evidence>
<dbReference type="PANTHER" id="PTHR43649:SF31">
    <property type="entry name" value="SN-GLYCEROL-3-PHOSPHATE-BINDING PERIPLASMIC PROTEIN UGPB"/>
    <property type="match status" value="1"/>
</dbReference>
<evidence type="ECO:0000256" key="3">
    <source>
        <dbReference type="ARBA" id="ARBA00011557"/>
    </source>
</evidence>